<dbReference type="Pfam" id="PF25998">
    <property type="entry name" value="U-box_ZFPL1"/>
    <property type="match status" value="1"/>
</dbReference>
<name>A0A7J7KZA9_9MAGN</name>
<comment type="caution">
    <text evidence="5">The sequence shown here is derived from an EMBL/GenBank/DDBJ whole genome shotgun (WGS) entry which is preliminary data.</text>
</comment>
<accession>A0A7J7KZA9</accession>
<dbReference type="OrthoDB" id="1916590at2759"/>
<dbReference type="GO" id="GO:0008270">
    <property type="term" value="F:zinc ion binding"/>
    <property type="evidence" value="ECO:0007669"/>
    <property type="project" value="UniProtKB-KW"/>
</dbReference>
<proteinExistence type="predicted"/>
<protein>
    <recommendedName>
        <fullName evidence="4">RING-type domain-containing protein</fullName>
    </recommendedName>
</protein>
<evidence type="ECO:0000259" key="4">
    <source>
        <dbReference type="PROSITE" id="PS50089"/>
    </source>
</evidence>
<gene>
    <name evidence="5" type="ORF">GIB67_028282</name>
</gene>
<dbReference type="InterPro" id="IPR039043">
    <property type="entry name" value="ZFPL1"/>
</dbReference>
<dbReference type="SUPFAM" id="SSF57850">
    <property type="entry name" value="RING/U-box"/>
    <property type="match status" value="1"/>
</dbReference>
<dbReference type="InterPro" id="IPR058730">
    <property type="entry name" value="U-box_ZFPL1-like"/>
</dbReference>
<dbReference type="PANTHER" id="PTHR12981:SF0">
    <property type="entry name" value="ZINC FINGER PROTEIN-LIKE 1"/>
    <property type="match status" value="1"/>
</dbReference>
<evidence type="ECO:0000256" key="3">
    <source>
        <dbReference type="SAM" id="SignalP"/>
    </source>
</evidence>
<evidence type="ECO:0000256" key="2">
    <source>
        <dbReference type="SAM" id="MobiDB-lite"/>
    </source>
</evidence>
<feature type="chain" id="PRO_5029808696" description="RING-type domain-containing protein" evidence="3">
    <location>
        <begin position="16"/>
        <end position="517"/>
    </location>
</feature>
<dbReference type="Proteomes" id="UP000541444">
    <property type="component" value="Unassembled WGS sequence"/>
</dbReference>
<feature type="signal peptide" evidence="3">
    <location>
        <begin position="1"/>
        <end position="15"/>
    </location>
</feature>
<sequence length="517" mass="57185">MVVLIVLLSQVRTYSEWVIDGEYDWPPACSLCHTVLEDGSDMQATRLGCLDVLHTSCLVSHLQSFPPHTAPAGYTCPSCSTSIWPPKSIKDSGSRLWSRLKEVIMQNRSKDGCYARSIEGLTSSDGDGRFADAIEDEPKEEGKTVTIEQSSMNGVVQPLPQSMRRFSSLRKPENGEEILGTSQIGVTGVNTSAFKIIKVVSYGLGKPEYAVEKFGLTQFRGGESGEKELESRLHQTKAQASPARTASPGPAQHKTSPSLYKLQLLTSATGDDTHSGHYDNGTNNYSGDFQYPRNEWDINRVREGLGKPIRVEFCNLSLLIDWDKPLIFDKSPEEVISFKFVDMFWDEFEDRPSQSFNQYWGSLDEVKHGGERFANAIEDEPEEEGYTGLEVVGAPRNGITNHGLSHDLQMRGTRQGRPTIPTDVLAGIAKDGEKTFVDCTTTPLVDWDKPPIFDESPEEAKSVGTKNTVDGFAIVQFSWLPLQSLKFVVNFFQSRGEVIGYGSSAMVVPYVVGLSIN</sequence>
<dbReference type="PANTHER" id="PTHR12981">
    <property type="entry name" value="ZINC FINGER PROTEIN-LIKE 1"/>
    <property type="match status" value="1"/>
</dbReference>
<evidence type="ECO:0000313" key="6">
    <source>
        <dbReference type="Proteomes" id="UP000541444"/>
    </source>
</evidence>
<organism evidence="5 6">
    <name type="scientific">Kingdonia uniflora</name>
    <dbReference type="NCBI Taxonomy" id="39325"/>
    <lineage>
        <taxon>Eukaryota</taxon>
        <taxon>Viridiplantae</taxon>
        <taxon>Streptophyta</taxon>
        <taxon>Embryophyta</taxon>
        <taxon>Tracheophyta</taxon>
        <taxon>Spermatophyta</taxon>
        <taxon>Magnoliopsida</taxon>
        <taxon>Ranunculales</taxon>
        <taxon>Circaeasteraceae</taxon>
        <taxon>Kingdonia</taxon>
    </lineage>
</organism>
<keyword evidence="1" id="KW-0479">Metal-binding</keyword>
<dbReference type="GO" id="GO:0016020">
    <property type="term" value="C:membrane"/>
    <property type="evidence" value="ECO:0007669"/>
    <property type="project" value="UniProtKB-SubCell"/>
</dbReference>
<dbReference type="AlphaFoldDB" id="A0A7J7KZA9"/>
<feature type="domain" description="RING-type" evidence="4">
    <location>
        <begin position="29"/>
        <end position="80"/>
    </location>
</feature>
<reference evidence="5 6" key="1">
    <citation type="journal article" date="2020" name="IScience">
        <title>Genome Sequencing of the Endangered Kingdonia uniflora (Circaeasteraceae, Ranunculales) Reveals Potential Mechanisms of Evolutionary Specialization.</title>
        <authorList>
            <person name="Sun Y."/>
            <person name="Deng T."/>
            <person name="Zhang A."/>
            <person name="Moore M.J."/>
            <person name="Landis J.B."/>
            <person name="Lin N."/>
            <person name="Zhang H."/>
            <person name="Zhang X."/>
            <person name="Huang J."/>
            <person name="Zhang X."/>
            <person name="Sun H."/>
            <person name="Wang H."/>
        </authorList>
    </citation>
    <scope>NUCLEOTIDE SEQUENCE [LARGE SCALE GENOMIC DNA]</scope>
    <source>
        <strain evidence="5">TB1705</strain>
        <tissue evidence="5">Leaf</tissue>
    </source>
</reference>
<dbReference type="Gene3D" id="3.30.40.10">
    <property type="entry name" value="Zinc/RING finger domain, C3HC4 (zinc finger)"/>
    <property type="match status" value="1"/>
</dbReference>
<keyword evidence="1" id="KW-0863">Zinc-finger</keyword>
<feature type="region of interest" description="Disordered" evidence="2">
    <location>
        <begin position="225"/>
        <end position="255"/>
    </location>
</feature>
<evidence type="ECO:0000313" key="5">
    <source>
        <dbReference type="EMBL" id="KAF6135711.1"/>
    </source>
</evidence>
<dbReference type="GO" id="GO:0005794">
    <property type="term" value="C:Golgi apparatus"/>
    <property type="evidence" value="ECO:0007669"/>
    <property type="project" value="TreeGrafter"/>
</dbReference>
<keyword evidence="1" id="KW-0862">Zinc</keyword>
<dbReference type="InterPro" id="IPR013083">
    <property type="entry name" value="Znf_RING/FYVE/PHD"/>
</dbReference>
<keyword evidence="6" id="KW-1185">Reference proteome</keyword>
<dbReference type="EMBL" id="JACGCM010002781">
    <property type="protein sequence ID" value="KAF6135711.1"/>
    <property type="molecule type" value="Genomic_DNA"/>
</dbReference>
<evidence type="ECO:0000256" key="1">
    <source>
        <dbReference type="PROSITE-ProRule" id="PRU00175"/>
    </source>
</evidence>
<keyword evidence="3" id="KW-0732">Signal</keyword>
<dbReference type="InterPro" id="IPR001841">
    <property type="entry name" value="Znf_RING"/>
</dbReference>
<dbReference type="PROSITE" id="PS50089">
    <property type="entry name" value="ZF_RING_2"/>
    <property type="match status" value="1"/>
</dbReference>